<feature type="binding site" evidence="2">
    <location>
        <position position="244"/>
    </location>
    <ligand>
        <name>[2Fe-2S] cluster</name>
        <dbReference type="ChEBI" id="CHEBI:190135"/>
    </ligand>
</feature>
<keyword evidence="5" id="KW-1185">Reference proteome</keyword>
<dbReference type="GO" id="GO:0006221">
    <property type="term" value="P:pyrimidine nucleotide biosynthetic process"/>
    <property type="evidence" value="ECO:0007669"/>
    <property type="project" value="InterPro"/>
</dbReference>
<dbReference type="PIRSF" id="PIRSF006816">
    <property type="entry name" value="Cyc3_hyd_g"/>
    <property type="match status" value="1"/>
</dbReference>
<evidence type="ECO:0000256" key="1">
    <source>
        <dbReference type="PIRSR" id="PIRSR006816-1"/>
    </source>
</evidence>
<dbReference type="Pfam" id="PF10418">
    <property type="entry name" value="DHODB_Fe-S_bind"/>
    <property type="match status" value="1"/>
</dbReference>
<dbReference type="GO" id="GO:0016491">
    <property type="term" value="F:oxidoreductase activity"/>
    <property type="evidence" value="ECO:0007669"/>
    <property type="project" value="InterPro"/>
</dbReference>
<dbReference type="SUPFAM" id="SSF52343">
    <property type="entry name" value="Ferredoxin reductase-like, C-terminal NADP-linked domain"/>
    <property type="match status" value="1"/>
</dbReference>
<name>A0A084JGA3_9CLOT</name>
<feature type="domain" description="FAD-binding FR-type" evidence="3">
    <location>
        <begin position="1"/>
        <end position="95"/>
    </location>
</feature>
<dbReference type="PANTHER" id="PTHR43513:SF3">
    <property type="entry name" value="DIHYDROOROTATE DEHYDROGENASE B (NAD(+)), ELECTRON TRANSFER SUBUNIT-RELATED"/>
    <property type="match status" value="1"/>
</dbReference>
<dbReference type="SUPFAM" id="SSF63380">
    <property type="entry name" value="Riboflavin synthase domain-like"/>
    <property type="match status" value="1"/>
</dbReference>
<dbReference type="InterPro" id="IPR019480">
    <property type="entry name" value="Dihydroorotate_DH_Fe-S-bd"/>
</dbReference>
<dbReference type="InterPro" id="IPR050353">
    <property type="entry name" value="PyrK_electron_transfer"/>
</dbReference>
<dbReference type="InterPro" id="IPR039261">
    <property type="entry name" value="FNR_nucleotide-bd"/>
</dbReference>
<proteinExistence type="predicted"/>
<dbReference type="InterPro" id="IPR001433">
    <property type="entry name" value="OxRdtase_FAD/NAD-bd"/>
</dbReference>
<gene>
    <name evidence="4" type="ORF">IO99_03940</name>
</gene>
<feature type="binding site" evidence="2">
    <location>
        <position position="229"/>
    </location>
    <ligand>
        <name>[2Fe-2S] cluster</name>
        <dbReference type="ChEBI" id="CHEBI:190135"/>
    </ligand>
</feature>
<keyword evidence="2" id="KW-0411">Iron-sulfur</keyword>
<dbReference type="Gene3D" id="3.40.50.80">
    <property type="entry name" value="Nucleotide-binding domain of ferredoxin-NADP reductase (FNR) module"/>
    <property type="match status" value="1"/>
</dbReference>
<dbReference type="GO" id="GO:0050660">
    <property type="term" value="F:flavin adenine dinucleotide binding"/>
    <property type="evidence" value="ECO:0007669"/>
    <property type="project" value="InterPro"/>
</dbReference>
<evidence type="ECO:0000259" key="3">
    <source>
        <dbReference type="PROSITE" id="PS51384"/>
    </source>
</evidence>
<dbReference type="PANTHER" id="PTHR43513">
    <property type="entry name" value="DIHYDROOROTATE DEHYDROGENASE B (NAD(+)), ELECTRON TRANSFER SUBUNIT"/>
    <property type="match status" value="1"/>
</dbReference>
<dbReference type="InterPro" id="IPR017927">
    <property type="entry name" value="FAD-bd_FR_type"/>
</dbReference>
<comment type="caution">
    <text evidence="4">The sequence shown here is derived from an EMBL/GenBank/DDBJ whole genome shotgun (WGS) entry which is preliminary data.</text>
</comment>
<dbReference type="GO" id="GO:0051537">
    <property type="term" value="F:2 iron, 2 sulfur cluster binding"/>
    <property type="evidence" value="ECO:0007669"/>
    <property type="project" value="UniProtKB-KW"/>
</dbReference>
<comment type="cofactor">
    <cofactor evidence="2">
        <name>[2Fe-2S] cluster</name>
        <dbReference type="ChEBI" id="CHEBI:190135"/>
    </cofactor>
    <text evidence="2">Binds 1 [2Fe-2S] cluster per subunit.</text>
</comment>
<dbReference type="CDD" id="cd06219">
    <property type="entry name" value="DHOD_e_trans_like1"/>
    <property type="match status" value="1"/>
</dbReference>
<accession>A0A084JGA3</accession>
<keyword evidence="1" id="KW-0274">FAD</keyword>
<dbReference type="Pfam" id="PF00175">
    <property type="entry name" value="NAD_binding_1"/>
    <property type="match status" value="1"/>
</dbReference>
<dbReference type="PROSITE" id="PS51384">
    <property type="entry name" value="FAD_FR"/>
    <property type="match status" value="1"/>
</dbReference>
<dbReference type="Gene3D" id="2.40.30.10">
    <property type="entry name" value="Translation factors"/>
    <property type="match status" value="1"/>
</dbReference>
<dbReference type="GO" id="GO:0046872">
    <property type="term" value="F:metal ion binding"/>
    <property type="evidence" value="ECO:0007669"/>
    <property type="project" value="UniProtKB-KW"/>
</dbReference>
<dbReference type="eggNOG" id="COG0543">
    <property type="taxonomic scope" value="Bacteria"/>
</dbReference>
<evidence type="ECO:0000313" key="5">
    <source>
        <dbReference type="Proteomes" id="UP000028542"/>
    </source>
</evidence>
<evidence type="ECO:0000256" key="2">
    <source>
        <dbReference type="PIRSR" id="PIRSR006816-2"/>
    </source>
</evidence>
<dbReference type="InterPro" id="IPR012165">
    <property type="entry name" value="Cyt_c3_hydrogenase_gsu"/>
</dbReference>
<keyword evidence="1" id="KW-0285">Flavoprotein</keyword>
<feature type="binding site" evidence="2">
    <location>
        <position position="232"/>
    </location>
    <ligand>
        <name>[2Fe-2S] cluster</name>
        <dbReference type="ChEBI" id="CHEBI:190135"/>
    </ligand>
</feature>
<keyword evidence="2" id="KW-0479">Metal-binding</keyword>
<dbReference type="EMBL" id="JPMD01000006">
    <property type="protein sequence ID" value="KEZ87987.1"/>
    <property type="molecule type" value="Genomic_DNA"/>
</dbReference>
<reference evidence="4 5" key="1">
    <citation type="submission" date="2014-07" db="EMBL/GenBank/DDBJ databases">
        <title>Draft genome of Clostridium sulfidigenes 113A isolated from sediments associated with methane hydrate from Krishna Godavari basin.</title>
        <authorList>
            <person name="Honkalas V.S."/>
            <person name="Dabir A.P."/>
            <person name="Arora P."/>
            <person name="Dhakephalkar P.K."/>
        </authorList>
    </citation>
    <scope>NUCLEOTIDE SEQUENCE [LARGE SCALE GENOMIC DNA]</scope>
    <source>
        <strain evidence="4 5">113A</strain>
    </source>
</reference>
<dbReference type="Proteomes" id="UP000028542">
    <property type="component" value="Unassembled WGS sequence"/>
</dbReference>
<comment type="cofactor">
    <cofactor evidence="1">
        <name>FAD</name>
        <dbReference type="ChEBI" id="CHEBI:57692"/>
    </cofactor>
    <text evidence="1">Binds 1 FAD per subunit.</text>
</comment>
<dbReference type="AlphaFoldDB" id="A0A084JGA3"/>
<keyword evidence="2" id="KW-0001">2Fe-2S</keyword>
<evidence type="ECO:0000313" key="4">
    <source>
        <dbReference type="EMBL" id="KEZ87987.1"/>
    </source>
</evidence>
<protein>
    <submittedName>
        <fullName evidence="4">NAD-binding oxidoreductase</fullName>
    </submittedName>
</protein>
<dbReference type="STRING" id="318464.IO99_03940"/>
<dbReference type="RefSeq" id="WP_035130488.1">
    <property type="nucleotide sequence ID" value="NZ_JBQHQR010000002.1"/>
</dbReference>
<dbReference type="InterPro" id="IPR017938">
    <property type="entry name" value="Riboflavin_synthase-like_b-brl"/>
</dbReference>
<organism evidence="4 5">
    <name type="scientific">Clostridium sulfidigenes</name>
    <dbReference type="NCBI Taxonomy" id="318464"/>
    <lineage>
        <taxon>Bacteria</taxon>
        <taxon>Bacillati</taxon>
        <taxon>Bacillota</taxon>
        <taxon>Clostridia</taxon>
        <taxon>Eubacteriales</taxon>
        <taxon>Clostridiaceae</taxon>
        <taxon>Clostridium</taxon>
    </lineage>
</organism>
<dbReference type="NCBIfam" id="NF004862">
    <property type="entry name" value="PRK06222.1"/>
    <property type="match status" value="1"/>
</dbReference>
<feature type="binding site" evidence="1">
    <location>
        <begin position="62"/>
        <end position="64"/>
    </location>
    <ligand>
        <name>FAD</name>
        <dbReference type="ChEBI" id="CHEBI:57692"/>
    </ligand>
</feature>
<keyword evidence="2" id="KW-0408">Iron</keyword>
<sequence length="287" mass="31761">MYKIVEKKILAPSIFMMKILAPRVAKSARPGQFIIIRMDEKGERVPLTVCDTDVENGTVSIVVQTIGCTTKAMEQYEEGDSFFDFVGPLGMPSELLEEDKDKLKNEKIMFISGGVGAAPVYPQVKWLHENGIKADVIMGFKNKEMVILEEDMKNVADNVYVATDDGSYGFKGMVTNRLKSLVEEGNKYDTVIAIGPMIMMKFVCKLTEELGIKTIVSMNPIMVDGTGMCGACRITVDGETKFACVDGPEFDGHKVNFDEALKRTTMYKTEEIQKDSIQKGCKVGGNN</sequence>